<protein>
    <submittedName>
        <fullName evidence="1">Uncharacterized protein</fullName>
    </submittedName>
</protein>
<keyword evidence="2" id="KW-1185">Reference proteome</keyword>
<dbReference type="EMBL" id="JACHVA010000138">
    <property type="protein sequence ID" value="MBC2604035.1"/>
    <property type="molecule type" value="Genomic_DNA"/>
</dbReference>
<dbReference type="RefSeq" id="WP_185694652.1">
    <property type="nucleotide sequence ID" value="NZ_JACHVA010000138.1"/>
</dbReference>
<name>A0A7X1B432_9BACT</name>
<sequence>MSRPKISPLWLGILIGIPTLAALLLHSCSADSHELTEFSETYEKLHEAGDVEGILDLIEIQGHDPAVERQVRRALSEETRWPIARTRFESLSPEETQTLSASYPAPPQWRFLVTLDTEDHLTASWLVGETPEGIRLLLKGQ</sequence>
<proteinExistence type="predicted"/>
<accession>A0A7X1B432</accession>
<reference evidence="1 2" key="1">
    <citation type="submission" date="2020-07" db="EMBL/GenBank/DDBJ databases">
        <authorList>
            <person name="Feng X."/>
        </authorList>
    </citation>
    <scope>NUCLEOTIDE SEQUENCE [LARGE SCALE GENOMIC DNA]</scope>
    <source>
        <strain evidence="1 2">JCM14086</strain>
    </source>
</reference>
<comment type="caution">
    <text evidence="1">The sequence shown here is derived from an EMBL/GenBank/DDBJ whole genome shotgun (WGS) entry which is preliminary data.</text>
</comment>
<dbReference type="AlphaFoldDB" id="A0A7X1B432"/>
<dbReference type="Proteomes" id="UP000525652">
    <property type="component" value="Unassembled WGS sequence"/>
</dbReference>
<organism evidence="1 2">
    <name type="scientific">Puniceicoccus vermicola</name>
    <dbReference type="NCBI Taxonomy" id="388746"/>
    <lineage>
        <taxon>Bacteria</taxon>
        <taxon>Pseudomonadati</taxon>
        <taxon>Verrucomicrobiota</taxon>
        <taxon>Opitutia</taxon>
        <taxon>Puniceicoccales</taxon>
        <taxon>Puniceicoccaceae</taxon>
        <taxon>Puniceicoccus</taxon>
    </lineage>
</organism>
<gene>
    <name evidence="1" type="ORF">H5P30_19815</name>
</gene>
<evidence type="ECO:0000313" key="2">
    <source>
        <dbReference type="Proteomes" id="UP000525652"/>
    </source>
</evidence>
<evidence type="ECO:0000313" key="1">
    <source>
        <dbReference type="EMBL" id="MBC2604035.1"/>
    </source>
</evidence>